<evidence type="ECO:0008006" key="11">
    <source>
        <dbReference type="Google" id="ProtNLM"/>
    </source>
</evidence>
<feature type="binding site" evidence="7">
    <location>
        <position position="61"/>
    </location>
    <ligand>
        <name>Na(+)</name>
        <dbReference type="ChEBI" id="CHEBI:29101"/>
        <label>1</label>
    </ligand>
</feature>
<feature type="transmembrane region" description="Helical" evidence="8">
    <location>
        <begin position="87"/>
        <end position="108"/>
    </location>
</feature>
<dbReference type="GO" id="GO:0005332">
    <property type="term" value="F:gamma-aminobutyric acid:sodium:chloride symporter activity"/>
    <property type="evidence" value="ECO:0007669"/>
    <property type="project" value="TreeGrafter"/>
</dbReference>
<keyword evidence="5 8" id="KW-1133">Transmembrane helix</keyword>
<gene>
    <name evidence="9" type="ORF">PENTCL1PPCAC_5709</name>
</gene>
<dbReference type="Proteomes" id="UP001432027">
    <property type="component" value="Unassembled WGS sequence"/>
</dbReference>
<dbReference type="AlphaFoldDB" id="A0AAV5SQE0"/>
<evidence type="ECO:0000256" key="8">
    <source>
        <dbReference type="SAM" id="Phobius"/>
    </source>
</evidence>
<dbReference type="PANTHER" id="PTHR11616:SF326">
    <property type="entry name" value="SODIUM-DEPENDENT TRANSPORTER SNF-5"/>
    <property type="match status" value="1"/>
</dbReference>
<reference evidence="9" key="1">
    <citation type="submission" date="2023-10" db="EMBL/GenBank/DDBJ databases">
        <title>Genome assembly of Pristionchus species.</title>
        <authorList>
            <person name="Yoshida K."/>
            <person name="Sommer R.J."/>
        </authorList>
    </citation>
    <scope>NUCLEOTIDE SEQUENCE</scope>
    <source>
        <strain evidence="9">RS0144</strain>
    </source>
</reference>
<name>A0AAV5SQE0_9BILA</name>
<feature type="transmembrane region" description="Helical" evidence="8">
    <location>
        <begin position="45"/>
        <end position="66"/>
    </location>
</feature>
<dbReference type="GO" id="GO:0046872">
    <property type="term" value="F:metal ion binding"/>
    <property type="evidence" value="ECO:0007669"/>
    <property type="project" value="UniProtKB-KW"/>
</dbReference>
<keyword evidence="3 8" id="KW-0812">Transmembrane</keyword>
<keyword evidence="10" id="KW-1185">Reference proteome</keyword>
<evidence type="ECO:0000256" key="2">
    <source>
        <dbReference type="ARBA" id="ARBA00022448"/>
    </source>
</evidence>
<comment type="caution">
    <text evidence="9">The sequence shown here is derived from an EMBL/GenBank/DDBJ whole genome shotgun (WGS) entry which is preliminary data.</text>
</comment>
<evidence type="ECO:0000256" key="1">
    <source>
        <dbReference type="ARBA" id="ARBA00004141"/>
    </source>
</evidence>
<keyword evidence="7" id="KW-0479">Metal-binding</keyword>
<protein>
    <recommendedName>
        <fullName evidence="11">G protein-coupled receptor</fullName>
    </recommendedName>
</protein>
<feature type="transmembrane region" description="Helical" evidence="8">
    <location>
        <begin position="7"/>
        <end position="25"/>
    </location>
</feature>
<dbReference type="PROSITE" id="PS50267">
    <property type="entry name" value="NA_NEUROTRAN_SYMP_3"/>
    <property type="match status" value="1"/>
</dbReference>
<dbReference type="PANTHER" id="PTHR11616">
    <property type="entry name" value="SODIUM/CHLORIDE DEPENDENT TRANSPORTER"/>
    <property type="match status" value="1"/>
</dbReference>
<evidence type="ECO:0000256" key="3">
    <source>
        <dbReference type="ARBA" id="ARBA00022692"/>
    </source>
</evidence>
<keyword evidence="6 8" id="KW-0472">Membrane</keyword>
<keyword evidence="7" id="KW-0915">Sodium</keyword>
<organism evidence="9 10">
    <name type="scientific">Pristionchus entomophagus</name>
    <dbReference type="NCBI Taxonomy" id="358040"/>
    <lineage>
        <taxon>Eukaryota</taxon>
        <taxon>Metazoa</taxon>
        <taxon>Ecdysozoa</taxon>
        <taxon>Nematoda</taxon>
        <taxon>Chromadorea</taxon>
        <taxon>Rhabditida</taxon>
        <taxon>Rhabditina</taxon>
        <taxon>Diplogasteromorpha</taxon>
        <taxon>Diplogasteroidea</taxon>
        <taxon>Neodiplogasteridae</taxon>
        <taxon>Pristionchus</taxon>
    </lineage>
</organism>
<keyword evidence="4" id="KW-0769">Symport</keyword>
<evidence type="ECO:0000256" key="5">
    <source>
        <dbReference type="ARBA" id="ARBA00022989"/>
    </source>
</evidence>
<comment type="subcellular location">
    <subcellularLocation>
        <location evidence="1">Membrane</location>
        <topology evidence="1">Multi-pass membrane protein</topology>
    </subcellularLocation>
</comment>
<evidence type="ECO:0000256" key="7">
    <source>
        <dbReference type="PIRSR" id="PIRSR600175-1"/>
    </source>
</evidence>
<proteinExistence type="predicted"/>
<keyword evidence="2" id="KW-0813">Transport</keyword>
<dbReference type="GO" id="GO:0005886">
    <property type="term" value="C:plasma membrane"/>
    <property type="evidence" value="ECO:0007669"/>
    <property type="project" value="TreeGrafter"/>
</dbReference>
<feature type="non-terminal residue" evidence="9">
    <location>
        <position position="236"/>
    </location>
</feature>
<dbReference type="GO" id="GO:0043005">
    <property type="term" value="C:neuron projection"/>
    <property type="evidence" value="ECO:0007669"/>
    <property type="project" value="TreeGrafter"/>
</dbReference>
<accession>A0AAV5SQE0</accession>
<evidence type="ECO:0000313" key="9">
    <source>
        <dbReference type="EMBL" id="GMS83534.1"/>
    </source>
</evidence>
<feature type="transmembrane region" description="Helical" evidence="8">
    <location>
        <begin position="134"/>
        <end position="157"/>
    </location>
</feature>
<evidence type="ECO:0000256" key="4">
    <source>
        <dbReference type="ARBA" id="ARBA00022847"/>
    </source>
</evidence>
<dbReference type="InterPro" id="IPR000175">
    <property type="entry name" value="Na/ntran_symport"/>
</dbReference>
<sequence>MGKISLVTTSLPYLIITILFFRGVFLDGAGEGIQFFLTDPDWSKLWLYDTWIAALTQSAFSLSIGVGPMIMMSSYNKRKHQNYRDCVIILCADTFMSVLGGTTCFAILGSMAKQTGKDIKDINGFHIFQIFHEFLGSVTLPGALFLEIMIIIIYYGVRRLFRDIQCMHGLPNNLFSRIFGDLGVYIKIAMTFTTPMISVPIPDLFRISEDHPSVRYNLPDPVPWKEFLFPSLRSKV</sequence>
<dbReference type="SUPFAM" id="SSF161070">
    <property type="entry name" value="SNF-like"/>
    <property type="match status" value="1"/>
</dbReference>
<evidence type="ECO:0000313" key="10">
    <source>
        <dbReference type="Proteomes" id="UP001432027"/>
    </source>
</evidence>
<evidence type="ECO:0000256" key="6">
    <source>
        <dbReference type="ARBA" id="ARBA00023136"/>
    </source>
</evidence>
<dbReference type="Pfam" id="PF00209">
    <property type="entry name" value="SNF"/>
    <property type="match status" value="1"/>
</dbReference>
<dbReference type="EMBL" id="BTSX01000002">
    <property type="protein sequence ID" value="GMS83534.1"/>
    <property type="molecule type" value="Genomic_DNA"/>
</dbReference>
<dbReference type="InterPro" id="IPR037272">
    <property type="entry name" value="SNS_sf"/>
</dbReference>